<comment type="caution">
    <text evidence="1">The sequence shown here is derived from an EMBL/GenBank/DDBJ whole genome shotgun (WGS) entry which is preliminary data.</text>
</comment>
<sequence>MKQEDCVLTPKIGVGPIRFGQPIDVLNDITGFEKVDPDEWSKDYEWYECIQCDLDVYGDGNGKIETIGCDETLILDGKNLIGVTLNELEGFLRLKGQRFSDGDEMADGSIVTGYLFEPLGLRAWVTEEERVESIMVDDGDYED</sequence>
<dbReference type="RefSeq" id="WP_169626286.1">
    <property type="nucleotide sequence ID" value="NZ_JABBNT010000004.1"/>
</dbReference>
<organism evidence="1 2">
    <name type="scientific">Pacificispira spongiicola</name>
    <dbReference type="NCBI Taxonomy" id="2729598"/>
    <lineage>
        <taxon>Bacteria</taxon>
        <taxon>Pseudomonadati</taxon>
        <taxon>Pseudomonadota</taxon>
        <taxon>Alphaproteobacteria</taxon>
        <taxon>Rhodospirillales</taxon>
        <taxon>Rhodospirillaceae</taxon>
        <taxon>Pacificispira</taxon>
    </lineage>
</organism>
<keyword evidence="2" id="KW-1185">Reference proteome</keyword>
<proteinExistence type="predicted"/>
<protein>
    <submittedName>
        <fullName evidence="1">Uncharacterized protein</fullName>
    </submittedName>
</protein>
<reference evidence="1 2" key="1">
    <citation type="submission" date="2020-04" db="EMBL/GenBank/DDBJ databases">
        <title>Rhodospirillaceae bacterium KN72 isolated from deep sea.</title>
        <authorList>
            <person name="Zhang D.-C."/>
        </authorList>
    </citation>
    <scope>NUCLEOTIDE SEQUENCE [LARGE SCALE GENOMIC DNA]</scope>
    <source>
        <strain evidence="1 2">KN72</strain>
    </source>
</reference>
<name>A0A7Y0E292_9PROT</name>
<evidence type="ECO:0000313" key="1">
    <source>
        <dbReference type="EMBL" id="NMM45912.1"/>
    </source>
</evidence>
<accession>A0A7Y0E292</accession>
<dbReference type="Proteomes" id="UP000539372">
    <property type="component" value="Unassembled WGS sequence"/>
</dbReference>
<dbReference type="EMBL" id="JABBNT010000004">
    <property type="protein sequence ID" value="NMM45912.1"/>
    <property type="molecule type" value="Genomic_DNA"/>
</dbReference>
<gene>
    <name evidence="1" type="ORF">HH303_15550</name>
</gene>
<dbReference type="AlphaFoldDB" id="A0A7Y0E292"/>
<evidence type="ECO:0000313" key="2">
    <source>
        <dbReference type="Proteomes" id="UP000539372"/>
    </source>
</evidence>